<comment type="caution">
    <text evidence="1">The sequence shown here is derived from an EMBL/GenBank/DDBJ whole genome shotgun (WGS) entry which is preliminary data.</text>
</comment>
<accession>A0A9P9G4R7</accession>
<dbReference type="EMBL" id="JAGTJS010000029">
    <property type="protein sequence ID" value="KAH7232533.1"/>
    <property type="molecule type" value="Genomic_DNA"/>
</dbReference>
<dbReference type="AlphaFoldDB" id="A0A9P9G4R7"/>
<dbReference type="Proteomes" id="UP000736672">
    <property type="component" value="Unassembled WGS sequence"/>
</dbReference>
<evidence type="ECO:0000313" key="1">
    <source>
        <dbReference type="EMBL" id="KAH7232533.1"/>
    </source>
</evidence>
<reference evidence="1" key="1">
    <citation type="journal article" date="2021" name="Nat. Commun.">
        <title>Genetic determinants of endophytism in the Arabidopsis root mycobiome.</title>
        <authorList>
            <person name="Mesny F."/>
            <person name="Miyauchi S."/>
            <person name="Thiergart T."/>
            <person name="Pickel B."/>
            <person name="Atanasova L."/>
            <person name="Karlsson M."/>
            <person name="Huettel B."/>
            <person name="Barry K.W."/>
            <person name="Haridas S."/>
            <person name="Chen C."/>
            <person name="Bauer D."/>
            <person name="Andreopoulos W."/>
            <person name="Pangilinan J."/>
            <person name="LaButti K."/>
            <person name="Riley R."/>
            <person name="Lipzen A."/>
            <person name="Clum A."/>
            <person name="Drula E."/>
            <person name="Henrissat B."/>
            <person name="Kohler A."/>
            <person name="Grigoriev I.V."/>
            <person name="Martin F.M."/>
            <person name="Hacquard S."/>
        </authorList>
    </citation>
    <scope>NUCLEOTIDE SEQUENCE</scope>
    <source>
        <strain evidence="1">FSSC 5 MPI-SDFR-AT-0091</strain>
    </source>
</reference>
<sequence>MPALNRDIWHDIPKHLLPRDLLSFMSTHSDAKDIIGSHQIQHMKYWGQIFKDFDWLPDAVAQGSKPVLIFPNKHDYDSEEACPSNEEMYICLGRTDENRTAKETSPDRVLHKRMINSLRSNTVGKQPYERVFDSFTLNIGTLLYGDLPTPIGDLSWAHQGKMRLVVLQGTTYKTKAEKVLGHAILAPTANCGIVFCRSPTIAHEYYLEHTAWLCITVEDLILMQSTERGVDPVAKIPMDFLPLGPSRSAACRNQREKLIHVATVIAWVDKLDDTETDWDVLPLSVTIFWLS</sequence>
<evidence type="ECO:0000313" key="2">
    <source>
        <dbReference type="Proteomes" id="UP000736672"/>
    </source>
</evidence>
<protein>
    <submittedName>
        <fullName evidence="1">Uncharacterized protein</fullName>
    </submittedName>
</protein>
<keyword evidence="2" id="KW-1185">Reference proteome</keyword>
<proteinExistence type="predicted"/>
<name>A0A9P9G4R7_FUSSL</name>
<organism evidence="1 2">
    <name type="scientific">Fusarium solani</name>
    <name type="common">Filamentous fungus</name>
    <dbReference type="NCBI Taxonomy" id="169388"/>
    <lineage>
        <taxon>Eukaryota</taxon>
        <taxon>Fungi</taxon>
        <taxon>Dikarya</taxon>
        <taxon>Ascomycota</taxon>
        <taxon>Pezizomycotina</taxon>
        <taxon>Sordariomycetes</taxon>
        <taxon>Hypocreomycetidae</taxon>
        <taxon>Hypocreales</taxon>
        <taxon>Nectriaceae</taxon>
        <taxon>Fusarium</taxon>
        <taxon>Fusarium solani species complex</taxon>
    </lineage>
</organism>
<gene>
    <name evidence="1" type="ORF">B0J15DRAFT_472367</name>
</gene>